<evidence type="ECO:0000256" key="1">
    <source>
        <dbReference type="SAM" id="Phobius"/>
    </source>
</evidence>
<feature type="transmembrane region" description="Helical" evidence="1">
    <location>
        <begin position="47"/>
        <end position="70"/>
    </location>
</feature>
<accession>A0A098EHM7</accession>
<keyword evidence="1" id="KW-0812">Transmembrane</keyword>
<name>A0A098EHM7_ANAPH</name>
<dbReference type="EMBL" id="CCXQ01000084">
    <property type="protein sequence ID" value="CEG20806.1"/>
    <property type="molecule type" value="Genomic_DNA"/>
</dbReference>
<evidence type="ECO:0000313" key="3">
    <source>
        <dbReference type="Proteomes" id="UP000055047"/>
    </source>
</evidence>
<protein>
    <submittedName>
        <fullName evidence="2">Uncharacterized protein</fullName>
    </submittedName>
</protein>
<organism evidence="2 3">
    <name type="scientific">Anaplasma phagocytophilum</name>
    <name type="common">Ehrlichia phagocytophila</name>
    <dbReference type="NCBI Taxonomy" id="948"/>
    <lineage>
        <taxon>Bacteria</taxon>
        <taxon>Pseudomonadati</taxon>
        <taxon>Pseudomonadota</taxon>
        <taxon>Alphaproteobacteria</taxon>
        <taxon>Rickettsiales</taxon>
        <taxon>Anaplasmataceae</taxon>
        <taxon>Anaplasma</taxon>
        <taxon>phagocytophilum group</taxon>
    </lineage>
</organism>
<gene>
    <name evidence="2" type="ORF">ANAPHAGO_00897</name>
</gene>
<keyword evidence="1" id="KW-1133">Transmembrane helix</keyword>
<sequence>MVSVFQHLCCTSSIVLLPVAAYGFQFRYCCGCLCVRYCKVSADLGGLWFVVSIFFFFGVSPWGCFAQVYVTS</sequence>
<dbReference type="AlphaFoldDB" id="A0A098EHM7"/>
<proteinExistence type="predicted"/>
<reference evidence="2 3" key="1">
    <citation type="submission" date="2014-09" db="EMBL/GenBank/DDBJ databases">
        <authorList>
            <person name="Loux Valentin"/>
            <person name="Dugat Thibaut"/>
        </authorList>
    </citation>
    <scope>NUCLEOTIDE SEQUENCE [LARGE SCALE GENOMIC DNA]</scope>
    <source>
        <strain evidence="2 3">BOV-10_179</strain>
    </source>
</reference>
<evidence type="ECO:0000313" key="2">
    <source>
        <dbReference type="EMBL" id="CEG20806.1"/>
    </source>
</evidence>
<keyword evidence="1" id="KW-0472">Membrane</keyword>
<dbReference type="Proteomes" id="UP000055047">
    <property type="component" value="Unassembled WGS sequence"/>
</dbReference>